<feature type="compositionally biased region" description="Basic and acidic residues" evidence="1">
    <location>
        <begin position="356"/>
        <end position="369"/>
    </location>
</feature>
<gene>
    <name evidence="3" type="ORF">FOZ63_006893</name>
</gene>
<feature type="compositionally biased region" description="Acidic residues" evidence="1">
    <location>
        <begin position="272"/>
        <end position="284"/>
    </location>
</feature>
<evidence type="ECO:0000313" key="3">
    <source>
        <dbReference type="EMBL" id="KAF4746463.1"/>
    </source>
</evidence>
<evidence type="ECO:0000256" key="2">
    <source>
        <dbReference type="SAM" id="SignalP"/>
    </source>
</evidence>
<feature type="non-terminal residue" evidence="3">
    <location>
        <position position="672"/>
    </location>
</feature>
<proteinExistence type="predicted"/>
<reference evidence="3 4" key="1">
    <citation type="submission" date="2020-04" db="EMBL/GenBank/DDBJ databases">
        <title>Perkinsus olseni comparative genomics.</title>
        <authorList>
            <person name="Bogema D.R."/>
        </authorList>
    </citation>
    <scope>NUCLEOTIDE SEQUENCE [LARGE SCALE GENOMIC DNA]</scope>
    <source>
        <strain evidence="3 4">ATCC PRA-207</strain>
    </source>
</reference>
<protein>
    <submittedName>
        <fullName evidence="3">Uncharacterized protein</fullName>
    </submittedName>
</protein>
<dbReference type="EMBL" id="JABANO010009654">
    <property type="protein sequence ID" value="KAF4746463.1"/>
    <property type="molecule type" value="Genomic_DNA"/>
</dbReference>
<name>A0A7J6TMG3_PEROL</name>
<evidence type="ECO:0000256" key="1">
    <source>
        <dbReference type="SAM" id="MobiDB-lite"/>
    </source>
</evidence>
<evidence type="ECO:0000313" key="4">
    <source>
        <dbReference type="Proteomes" id="UP000553632"/>
    </source>
</evidence>
<comment type="caution">
    <text evidence="3">The sequence shown here is derived from an EMBL/GenBank/DDBJ whole genome shotgun (WGS) entry which is preliminary data.</text>
</comment>
<dbReference type="OMA" id="TMHVELH"/>
<feature type="region of interest" description="Disordered" evidence="1">
    <location>
        <begin position="32"/>
        <end position="505"/>
    </location>
</feature>
<feature type="compositionally biased region" description="Acidic residues" evidence="1">
    <location>
        <begin position="40"/>
        <end position="57"/>
    </location>
</feature>
<dbReference type="AlphaFoldDB" id="A0A7J6TMG3"/>
<keyword evidence="2" id="KW-0732">Signal</keyword>
<feature type="compositionally biased region" description="Acidic residues" evidence="1">
    <location>
        <begin position="139"/>
        <end position="162"/>
    </location>
</feature>
<feature type="compositionally biased region" description="Basic and acidic residues" evidence="1">
    <location>
        <begin position="452"/>
        <end position="463"/>
    </location>
</feature>
<keyword evidence="4" id="KW-1185">Reference proteome</keyword>
<feature type="compositionally biased region" description="Acidic residues" evidence="1">
    <location>
        <begin position="212"/>
        <end position="250"/>
    </location>
</feature>
<dbReference type="Proteomes" id="UP000553632">
    <property type="component" value="Unassembled WGS sequence"/>
</dbReference>
<organism evidence="3 4">
    <name type="scientific">Perkinsus olseni</name>
    <name type="common">Perkinsus atlanticus</name>
    <dbReference type="NCBI Taxonomy" id="32597"/>
    <lineage>
        <taxon>Eukaryota</taxon>
        <taxon>Sar</taxon>
        <taxon>Alveolata</taxon>
        <taxon>Perkinsozoa</taxon>
        <taxon>Perkinsea</taxon>
        <taxon>Perkinsida</taxon>
        <taxon>Perkinsidae</taxon>
        <taxon>Perkinsus</taxon>
    </lineage>
</organism>
<sequence length="672" mass="71484">MLIYFLLVVALPLTTSREPHLANQIDGKLSTAAWGAPEGSDGDPDVLEPSDPQDEAEQTIHKDSVDSVDVPAELASTDEAAAEMPRESSVVEDDAEAPPAGLAPSEGVSPSPFPEDNETVEPGSTNESTDTEAERSEAITEEDGTNEEGPEGQDPATEDEGEPGAADGASEEENAEDGTYSPDEDDIDVDESEELKRENDAALATERSVGSEDVDAEEAGGSGEDETDTSEGLDGDVDEAEFPSVEESDGELPARELEGGADEGTPELLGDVTDDQNESDEGLESVDRTTRESEDEDGAVDDERRTEESASLGDGSPPSPESLYETSDSDFAHRDTEVSIPDFDDDGEMFDPLPTGHERADPGKPEFASKARAGGTWPLPGDGPVGTADSGAEWQPDLPDIPDFSNDFFPSGDATDDLPREAMDGDAAVETPPPPVSTEPPNDGDINASRSGRGEGSDGRSGDEPEGYEGGVSSADEEDDEDASTTRERSIQTSEPTTPIPTGRTLRGIRPIMAAHDGQLQRSGTHHVQHSAFAFSSHGWSSGGSSQAPVLPPMLPGQIDGAPKLVYTSPSMDERRQSTEVKILADTMHVELHQHAGASIVGRDITGRSVVIYFPTDHAAQDGFRLLSSRIRDDDIAALIERRLEAKIKPNRKALGILRYSISLRRDTMYFV</sequence>
<feature type="compositionally biased region" description="Acidic residues" evidence="1">
    <location>
        <begin position="169"/>
        <end position="193"/>
    </location>
</feature>
<accession>A0A7J6TMG3</accession>
<feature type="signal peptide" evidence="2">
    <location>
        <begin position="1"/>
        <end position="16"/>
    </location>
</feature>
<feature type="chain" id="PRO_5029828681" evidence="2">
    <location>
        <begin position="17"/>
        <end position="672"/>
    </location>
</feature>